<feature type="region of interest" description="Disordered" evidence="1">
    <location>
        <begin position="1"/>
        <end position="24"/>
    </location>
</feature>
<dbReference type="InterPro" id="IPR008634">
    <property type="entry name" value="Gas-vesicle_GvpO"/>
</dbReference>
<evidence type="ECO:0000256" key="1">
    <source>
        <dbReference type="SAM" id="MobiDB-lite"/>
    </source>
</evidence>
<reference evidence="2 3" key="1">
    <citation type="submission" date="2018-10" db="EMBL/GenBank/DDBJ databases">
        <title>Isolation from cow dung.</title>
        <authorList>
            <person name="Ling L."/>
        </authorList>
    </citation>
    <scope>NUCLEOTIDE SEQUENCE [LARGE SCALE GENOMIC DNA]</scope>
    <source>
        <strain evidence="2 3">NEAU-LL90</strain>
    </source>
</reference>
<dbReference type="RefSeq" id="WP_122191164.1">
    <property type="nucleotide sequence ID" value="NZ_RFFH01000017.1"/>
</dbReference>
<keyword evidence="3" id="KW-1185">Reference proteome</keyword>
<dbReference type="EMBL" id="RFFH01000017">
    <property type="protein sequence ID" value="RMI29000.1"/>
    <property type="molecule type" value="Genomic_DNA"/>
</dbReference>
<dbReference type="GO" id="GO:0031412">
    <property type="term" value="P:gas vesicle organization"/>
    <property type="evidence" value="ECO:0007669"/>
    <property type="project" value="InterPro"/>
</dbReference>
<protein>
    <submittedName>
        <fullName evidence="2">Gas vesicle protein</fullName>
    </submittedName>
</protein>
<proteinExistence type="predicted"/>
<accession>A0A3M2KX31</accession>
<evidence type="ECO:0000313" key="3">
    <source>
        <dbReference type="Proteomes" id="UP000279275"/>
    </source>
</evidence>
<dbReference type="AlphaFoldDB" id="A0A3M2KX31"/>
<organism evidence="2 3">
    <name type="scientific">Nocardia stercoris</name>
    <dbReference type="NCBI Taxonomy" id="2483361"/>
    <lineage>
        <taxon>Bacteria</taxon>
        <taxon>Bacillati</taxon>
        <taxon>Actinomycetota</taxon>
        <taxon>Actinomycetes</taxon>
        <taxon>Mycobacteriales</taxon>
        <taxon>Nocardiaceae</taxon>
        <taxon>Nocardia</taxon>
    </lineage>
</organism>
<name>A0A3M2KX31_9NOCA</name>
<dbReference type="Proteomes" id="UP000279275">
    <property type="component" value="Unassembled WGS sequence"/>
</dbReference>
<gene>
    <name evidence="2" type="ORF">EBN03_28125</name>
</gene>
<sequence>MARDTISDDSDAARSAPDEQPDLTAEEAAAVAVDRLVNLTSKDVQGVTRVQPIDEGWLVEIEALEDRRIPSSADILALYEVEIDFDENLLAYRRIKRFSRGSTDIEPGERR</sequence>
<dbReference type="OrthoDB" id="163447at2"/>
<dbReference type="Pfam" id="PF05800">
    <property type="entry name" value="GvpO"/>
    <property type="match status" value="1"/>
</dbReference>
<comment type="caution">
    <text evidence="2">The sequence shown here is derived from an EMBL/GenBank/DDBJ whole genome shotgun (WGS) entry which is preliminary data.</text>
</comment>
<evidence type="ECO:0000313" key="2">
    <source>
        <dbReference type="EMBL" id="RMI29000.1"/>
    </source>
</evidence>